<dbReference type="InterPro" id="IPR023395">
    <property type="entry name" value="MCP_dom_sf"/>
</dbReference>
<feature type="compositionally biased region" description="Low complexity" evidence="7">
    <location>
        <begin position="114"/>
        <end position="143"/>
    </location>
</feature>
<dbReference type="InterPro" id="IPR018108">
    <property type="entry name" value="MCP_transmembrane"/>
</dbReference>
<dbReference type="Proteomes" id="UP000078561">
    <property type="component" value="Unassembled WGS sequence"/>
</dbReference>
<keyword evidence="2 6" id="KW-0812">Transmembrane</keyword>
<sequence length="540" mass="60506">MSSNEIMTFHNHVEEKVNPLRPYYTPGLHRQHNYTSLPSNESTPGTTPTIFDSLDFDDDPLSKRKASHSISHALMRYVVTMLSSPFEVGTTLQQVQYAPHPDVEVFAEYTPSKQQQQQQQQQQQLQQQQLQQQRQSLDSSRYLSSDDDDDDGFYTTKPRISSLPNSMTTSPSTTLSYTTDMKSSYSVYDTAHRSRYQMAPMQGGLLDILSQIIKHPSEGWQSLLKGQRVGWIYDLLRTSLQSTLEHHLNDLFGLYDDTIPLMHLDSVTGNLSTMLASHIAVGLLLSPLEIMRTRMIVQSSGPTDGPYRGVYRSWWSLIQDEGGLQSIYLSALNFFPSILYHGLTPLLHYTAPILIDRTCHISAADHPILYGAATFGLSVFALLLTMPLETIRKRLHCQIGAFRRRHRQPSASSSTVAAAAFQTTVPLRPVYYHGILDALYKIMKEEGSSSVSATTAATATTTTTTERKVTYTTTCFSSDEDDDTTNYQIQRPANEGRKKVTSAWGVRGLYKGFGIQLIANTMMFALHTVNGLDDDFGGLL</sequence>
<evidence type="ECO:0000313" key="9">
    <source>
        <dbReference type="Proteomes" id="UP000078561"/>
    </source>
</evidence>
<dbReference type="InParanoid" id="A0A168MWX7"/>
<evidence type="ECO:0000256" key="7">
    <source>
        <dbReference type="SAM" id="MobiDB-lite"/>
    </source>
</evidence>
<comment type="subcellular location">
    <subcellularLocation>
        <location evidence="1">Membrane</location>
        <topology evidence="1">Multi-pass membrane protein</topology>
    </subcellularLocation>
</comment>
<evidence type="ECO:0000256" key="1">
    <source>
        <dbReference type="ARBA" id="ARBA00004141"/>
    </source>
</evidence>
<proteinExistence type="predicted"/>
<evidence type="ECO:0000256" key="6">
    <source>
        <dbReference type="PROSITE-ProRule" id="PRU00282"/>
    </source>
</evidence>
<keyword evidence="3" id="KW-0677">Repeat</keyword>
<protein>
    <recommendedName>
        <fullName evidence="10">Mitochondrial carrier</fullName>
    </recommendedName>
</protein>
<feature type="region of interest" description="Disordered" evidence="7">
    <location>
        <begin position="29"/>
        <end position="63"/>
    </location>
</feature>
<dbReference type="Gene3D" id="1.50.40.10">
    <property type="entry name" value="Mitochondrial carrier domain"/>
    <property type="match status" value="1"/>
</dbReference>
<evidence type="ECO:0000256" key="2">
    <source>
        <dbReference type="ARBA" id="ARBA00022692"/>
    </source>
</evidence>
<keyword evidence="4" id="KW-1133">Transmembrane helix</keyword>
<evidence type="ECO:0008006" key="10">
    <source>
        <dbReference type="Google" id="ProtNLM"/>
    </source>
</evidence>
<dbReference type="STRING" id="4829.A0A168MWX7"/>
<organism evidence="8">
    <name type="scientific">Absidia glauca</name>
    <name type="common">Pin mould</name>
    <dbReference type="NCBI Taxonomy" id="4829"/>
    <lineage>
        <taxon>Eukaryota</taxon>
        <taxon>Fungi</taxon>
        <taxon>Fungi incertae sedis</taxon>
        <taxon>Mucoromycota</taxon>
        <taxon>Mucoromycotina</taxon>
        <taxon>Mucoromycetes</taxon>
        <taxon>Mucorales</taxon>
        <taxon>Cunninghamellaceae</taxon>
        <taxon>Absidia</taxon>
    </lineage>
</organism>
<dbReference type="AlphaFoldDB" id="A0A168MWX7"/>
<accession>A0A168MWX7</accession>
<evidence type="ECO:0000313" key="8">
    <source>
        <dbReference type="EMBL" id="SAL99369.1"/>
    </source>
</evidence>
<feature type="compositionally biased region" description="Polar residues" evidence="7">
    <location>
        <begin position="33"/>
        <end position="50"/>
    </location>
</feature>
<reference evidence="8" key="1">
    <citation type="submission" date="2016-04" db="EMBL/GenBank/DDBJ databases">
        <authorList>
            <person name="Evans L.H."/>
            <person name="Alamgir A."/>
            <person name="Owens N."/>
            <person name="Weber N.D."/>
            <person name="Virtaneva K."/>
            <person name="Barbian K."/>
            <person name="Babar A."/>
            <person name="Rosenke K."/>
        </authorList>
    </citation>
    <scope>NUCLEOTIDE SEQUENCE [LARGE SCALE GENOMIC DNA]</scope>
    <source>
        <strain evidence="8">CBS 101.48</strain>
    </source>
</reference>
<dbReference type="OrthoDB" id="77989at2759"/>
<feature type="repeat" description="Solcar" evidence="6">
    <location>
        <begin position="268"/>
        <end position="355"/>
    </location>
</feature>
<evidence type="ECO:0000256" key="3">
    <source>
        <dbReference type="ARBA" id="ARBA00022737"/>
    </source>
</evidence>
<dbReference type="GO" id="GO:0016020">
    <property type="term" value="C:membrane"/>
    <property type="evidence" value="ECO:0007669"/>
    <property type="project" value="UniProtKB-SubCell"/>
</dbReference>
<feature type="region of interest" description="Disordered" evidence="7">
    <location>
        <begin position="109"/>
        <end position="175"/>
    </location>
</feature>
<keyword evidence="5 6" id="KW-0472">Membrane</keyword>
<dbReference type="PANTHER" id="PTHR24089">
    <property type="entry name" value="SOLUTE CARRIER FAMILY 25"/>
    <property type="match status" value="1"/>
</dbReference>
<evidence type="ECO:0000256" key="4">
    <source>
        <dbReference type="ARBA" id="ARBA00022989"/>
    </source>
</evidence>
<dbReference type="SUPFAM" id="SSF103506">
    <property type="entry name" value="Mitochondrial carrier"/>
    <property type="match status" value="2"/>
</dbReference>
<feature type="compositionally biased region" description="Low complexity" evidence="7">
    <location>
        <begin position="161"/>
        <end position="175"/>
    </location>
</feature>
<dbReference type="EMBL" id="LT552694">
    <property type="protein sequence ID" value="SAL99369.1"/>
    <property type="molecule type" value="Genomic_DNA"/>
</dbReference>
<evidence type="ECO:0000256" key="5">
    <source>
        <dbReference type="ARBA" id="ARBA00023136"/>
    </source>
</evidence>
<dbReference type="OMA" id="VTWVYEM"/>
<dbReference type="FunCoup" id="A0A168MWX7">
    <property type="interactions" value="51"/>
</dbReference>
<dbReference type="PROSITE" id="PS50920">
    <property type="entry name" value="SOLCAR"/>
    <property type="match status" value="1"/>
</dbReference>
<keyword evidence="9" id="KW-1185">Reference proteome</keyword>
<gene>
    <name evidence="8" type="primary">ABSGL_04982.1 scaffold 6267</name>
</gene>
<name>A0A168MWX7_ABSGL</name>